<sequence>MINCGTRRLRQYKFNPKQLFSAPKTPRGPLKPGFTPSFSISADGLTLIIDRDGLRNRWAENFKTTEQTINRQSCCKELNPSVVCERRTGSTFLNRGSLEGRTLVSKKVIWTVVARHGCPRKCIQIIGLLHDCITGEVSSSGDHSDPFKISIEVKQGCVFALDLFILFSTCVLRQAVQDKGESV</sequence>
<evidence type="ECO:0000313" key="2">
    <source>
        <dbReference type="Proteomes" id="UP000762676"/>
    </source>
</evidence>
<name>A0AAV4HMU7_9GAST</name>
<organism evidence="1 2">
    <name type="scientific">Elysia marginata</name>
    <dbReference type="NCBI Taxonomy" id="1093978"/>
    <lineage>
        <taxon>Eukaryota</taxon>
        <taxon>Metazoa</taxon>
        <taxon>Spiralia</taxon>
        <taxon>Lophotrochozoa</taxon>
        <taxon>Mollusca</taxon>
        <taxon>Gastropoda</taxon>
        <taxon>Heterobranchia</taxon>
        <taxon>Euthyneura</taxon>
        <taxon>Panpulmonata</taxon>
        <taxon>Sacoglossa</taxon>
        <taxon>Placobranchoidea</taxon>
        <taxon>Plakobranchidae</taxon>
        <taxon>Elysia</taxon>
    </lineage>
</organism>
<gene>
    <name evidence="1" type="ORF">ElyMa_002771200</name>
</gene>
<accession>A0AAV4HMU7</accession>
<evidence type="ECO:0000313" key="1">
    <source>
        <dbReference type="EMBL" id="GFR98521.1"/>
    </source>
</evidence>
<dbReference type="AlphaFoldDB" id="A0AAV4HMU7"/>
<reference evidence="1 2" key="1">
    <citation type="journal article" date="2021" name="Elife">
        <title>Chloroplast acquisition without the gene transfer in kleptoplastic sea slugs, Plakobranchus ocellatus.</title>
        <authorList>
            <person name="Maeda T."/>
            <person name="Takahashi S."/>
            <person name="Yoshida T."/>
            <person name="Shimamura S."/>
            <person name="Takaki Y."/>
            <person name="Nagai Y."/>
            <person name="Toyoda A."/>
            <person name="Suzuki Y."/>
            <person name="Arimoto A."/>
            <person name="Ishii H."/>
            <person name="Satoh N."/>
            <person name="Nishiyama T."/>
            <person name="Hasebe M."/>
            <person name="Maruyama T."/>
            <person name="Minagawa J."/>
            <person name="Obokata J."/>
            <person name="Shigenobu S."/>
        </authorList>
    </citation>
    <scope>NUCLEOTIDE SEQUENCE [LARGE SCALE GENOMIC DNA]</scope>
</reference>
<comment type="caution">
    <text evidence="1">The sequence shown here is derived from an EMBL/GenBank/DDBJ whole genome shotgun (WGS) entry which is preliminary data.</text>
</comment>
<protein>
    <submittedName>
        <fullName evidence="1">Uncharacterized protein</fullName>
    </submittedName>
</protein>
<keyword evidence="2" id="KW-1185">Reference proteome</keyword>
<proteinExistence type="predicted"/>
<dbReference type="Proteomes" id="UP000762676">
    <property type="component" value="Unassembled WGS sequence"/>
</dbReference>
<dbReference type="EMBL" id="BMAT01005698">
    <property type="protein sequence ID" value="GFR98521.1"/>
    <property type="molecule type" value="Genomic_DNA"/>
</dbReference>